<feature type="binding site" evidence="2">
    <location>
        <position position="75"/>
    </location>
    <ligand>
        <name>substrate</name>
    </ligand>
</feature>
<dbReference type="OrthoDB" id="9781415at2"/>
<evidence type="ECO:0000313" key="4">
    <source>
        <dbReference type="Proteomes" id="UP000248326"/>
    </source>
</evidence>
<reference evidence="3 4" key="1">
    <citation type="submission" date="2018-06" db="EMBL/GenBank/DDBJ databases">
        <title>Genomic Encyclopedia of Type Strains, Phase IV (KMG-IV): sequencing the most valuable type-strain genomes for metagenomic binning, comparative biology and taxonomic classification.</title>
        <authorList>
            <person name="Goeker M."/>
        </authorList>
    </citation>
    <scope>NUCLEOTIDE SEQUENCE [LARGE SCALE GENOMIC DNA]</scope>
    <source>
        <strain evidence="3 4">DSM 18048</strain>
    </source>
</reference>
<dbReference type="Pfam" id="PF00300">
    <property type="entry name" value="His_Phos_1"/>
    <property type="match status" value="1"/>
</dbReference>
<comment type="caution">
    <text evidence="3">The sequence shown here is derived from an EMBL/GenBank/DDBJ whole genome shotgun (WGS) entry which is preliminary data.</text>
</comment>
<dbReference type="InterPro" id="IPR013078">
    <property type="entry name" value="His_Pase_superF_clade-1"/>
</dbReference>
<feature type="active site" description="Tele-phosphohistidine intermediate" evidence="1">
    <location>
        <position position="26"/>
    </location>
</feature>
<accession>A0A318SFM2</accession>
<sequence>MTAHRAPTGFDLPDREHVTEFWMVRHAETEWNSVGRYQGQADVPLSQAGREQAARLAGRLAGEHFDAVYTSDLARALETARTVARTLAGAPEVRTDPGLREIDVGQLSGKLRAEIEAQFPEYLKELREDPWNARRPGGESMADLAGRSKRTFDLMCERHRGQRALVVTHGGVVRVAVALAIGGSEKDVWARLSVANTSITRVALGPGVGQLISFNDVAHLERVTQALAKDDIFREVRF</sequence>
<protein>
    <submittedName>
        <fullName evidence="3">Putative phosphoglycerate mutase</fullName>
    </submittedName>
</protein>
<keyword evidence="4" id="KW-1185">Reference proteome</keyword>
<dbReference type="EMBL" id="QJSX01000001">
    <property type="protein sequence ID" value="PYE56577.1"/>
    <property type="molecule type" value="Genomic_DNA"/>
</dbReference>
<dbReference type="InterPro" id="IPR050275">
    <property type="entry name" value="PGM_Phosphatase"/>
</dbReference>
<evidence type="ECO:0000256" key="1">
    <source>
        <dbReference type="PIRSR" id="PIRSR613078-1"/>
    </source>
</evidence>
<dbReference type="PANTHER" id="PTHR48100">
    <property type="entry name" value="BROAD-SPECIFICITY PHOSPHATASE YOR283W-RELATED"/>
    <property type="match status" value="1"/>
</dbReference>
<name>A0A318SFM2_9DEIO</name>
<dbReference type="InterPro" id="IPR029033">
    <property type="entry name" value="His_PPase_superfam"/>
</dbReference>
<feature type="active site" description="Proton donor/acceptor" evidence="1">
    <location>
        <position position="101"/>
    </location>
</feature>
<dbReference type="GO" id="GO:0016791">
    <property type="term" value="F:phosphatase activity"/>
    <property type="evidence" value="ECO:0007669"/>
    <property type="project" value="TreeGrafter"/>
</dbReference>
<proteinExistence type="predicted"/>
<dbReference type="SMART" id="SM00855">
    <property type="entry name" value="PGAM"/>
    <property type="match status" value="1"/>
</dbReference>
<gene>
    <name evidence="3" type="ORF">DES52_101382</name>
</gene>
<dbReference type="Gene3D" id="3.40.50.1240">
    <property type="entry name" value="Phosphoglycerate mutase-like"/>
    <property type="match status" value="1"/>
</dbReference>
<dbReference type="SUPFAM" id="SSF53254">
    <property type="entry name" value="Phosphoglycerate mutase-like"/>
    <property type="match status" value="1"/>
</dbReference>
<dbReference type="PANTHER" id="PTHR48100:SF1">
    <property type="entry name" value="HISTIDINE PHOSPHATASE FAMILY PROTEIN-RELATED"/>
    <property type="match status" value="1"/>
</dbReference>
<dbReference type="AlphaFoldDB" id="A0A318SFM2"/>
<feature type="binding site" evidence="2">
    <location>
        <begin position="25"/>
        <end position="32"/>
    </location>
    <ligand>
        <name>substrate</name>
    </ligand>
</feature>
<organism evidence="3 4">
    <name type="scientific">Deinococcus yavapaiensis KR-236</name>
    <dbReference type="NCBI Taxonomy" id="694435"/>
    <lineage>
        <taxon>Bacteria</taxon>
        <taxon>Thermotogati</taxon>
        <taxon>Deinococcota</taxon>
        <taxon>Deinococci</taxon>
        <taxon>Deinococcales</taxon>
        <taxon>Deinococcaceae</taxon>
        <taxon>Deinococcus</taxon>
    </lineage>
</organism>
<dbReference type="RefSeq" id="WP_110885049.1">
    <property type="nucleotide sequence ID" value="NZ_QJSX01000001.1"/>
</dbReference>
<evidence type="ECO:0000256" key="2">
    <source>
        <dbReference type="PIRSR" id="PIRSR613078-2"/>
    </source>
</evidence>
<dbReference type="GO" id="GO:0005737">
    <property type="term" value="C:cytoplasm"/>
    <property type="evidence" value="ECO:0007669"/>
    <property type="project" value="TreeGrafter"/>
</dbReference>
<dbReference type="CDD" id="cd07067">
    <property type="entry name" value="HP_PGM_like"/>
    <property type="match status" value="1"/>
</dbReference>
<dbReference type="Proteomes" id="UP000248326">
    <property type="component" value="Unassembled WGS sequence"/>
</dbReference>
<evidence type="ECO:0000313" key="3">
    <source>
        <dbReference type="EMBL" id="PYE56577.1"/>
    </source>
</evidence>